<keyword evidence="4 8" id="KW-0479">Metal-binding</keyword>
<evidence type="ECO:0000256" key="8">
    <source>
        <dbReference type="HAMAP-Rule" id="MF_00265"/>
    </source>
</evidence>
<organism evidence="10 11">
    <name type="scientific">Sorangium cellulosum</name>
    <name type="common">Polyangium cellulosum</name>
    <dbReference type="NCBI Taxonomy" id="56"/>
    <lineage>
        <taxon>Bacteria</taxon>
        <taxon>Pseudomonadati</taxon>
        <taxon>Myxococcota</taxon>
        <taxon>Polyangia</taxon>
        <taxon>Polyangiales</taxon>
        <taxon>Polyangiaceae</taxon>
        <taxon>Sorangium</taxon>
    </lineage>
</organism>
<dbReference type="GO" id="GO:0004540">
    <property type="term" value="F:RNA nuclease activity"/>
    <property type="evidence" value="ECO:0007669"/>
    <property type="project" value="InterPro"/>
</dbReference>
<dbReference type="PANTHER" id="PTHR33653">
    <property type="entry name" value="RIBONUCLEASE VAPC2"/>
    <property type="match status" value="1"/>
</dbReference>
<keyword evidence="5 8" id="KW-0378">Hydrolase</keyword>
<dbReference type="InterPro" id="IPR022907">
    <property type="entry name" value="VapC_family"/>
</dbReference>
<comment type="cofactor">
    <cofactor evidence="1 8">
        <name>Mg(2+)</name>
        <dbReference type="ChEBI" id="CHEBI:18420"/>
    </cofactor>
</comment>
<feature type="binding site" evidence="8">
    <location>
        <position position="8"/>
    </location>
    <ligand>
        <name>Mg(2+)</name>
        <dbReference type="ChEBI" id="CHEBI:18420"/>
    </ligand>
</feature>
<dbReference type="Pfam" id="PF01850">
    <property type="entry name" value="PIN"/>
    <property type="match status" value="1"/>
</dbReference>
<comment type="caution">
    <text evidence="10">The sequence shown here is derived from an EMBL/GenBank/DDBJ whole genome shotgun (WGS) entry which is preliminary data.</text>
</comment>
<dbReference type="EC" id="3.1.-.-" evidence="8"/>
<proteinExistence type="inferred from homology"/>
<dbReference type="EMBL" id="JEMA01001251">
    <property type="protein sequence ID" value="KYF60809.1"/>
    <property type="molecule type" value="Genomic_DNA"/>
</dbReference>
<evidence type="ECO:0000256" key="2">
    <source>
        <dbReference type="ARBA" id="ARBA00022649"/>
    </source>
</evidence>
<keyword evidence="8" id="KW-0800">Toxin</keyword>
<feature type="binding site" evidence="8">
    <location>
        <position position="104"/>
    </location>
    <ligand>
        <name>Mg(2+)</name>
        <dbReference type="ChEBI" id="CHEBI:18420"/>
    </ligand>
</feature>
<evidence type="ECO:0000313" key="10">
    <source>
        <dbReference type="EMBL" id="KYF60809.1"/>
    </source>
</evidence>
<keyword evidence="3 8" id="KW-0540">Nuclease</keyword>
<evidence type="ECO:0000256" key="3">
    <source>
        <dbReference type="ARBA" id="ARBA00022722"/>
    </source>
</evidence>
<name>A0A150PYL9_SORCE</name>
<evidence type="ECO:0000313" key="11">
    <source>
        <dbReference type="Proteomes" id="UP000075260"/>
    </source>
</evidence>
<comment type="function">
    <text evidence="8">Toxic component of a toxin-antitoxin (TA) system. An RNase.</text>
</comment>
<evidence type="ECO:0000256" key="6">
    <source>
        <dbReference type="ARBA" id="ARBA00022842"/>
    </source>
</evidence>
<evidence type="ECO:0000256" key="1">
    <source>
        <dbReference type="ARBA" id="ARBA00001946"/>
    </source>
</evidence>
<evidence type="ECO:0000256" key="4">
    <source>
        <dbReference type="ARBA" id="ARBA00022723"/>
    </source>
</evidence>
<reference evidence="10 11" key="1">
    <citation type="submission" date="2014-02" db="EMBL/GenBank/DDBJ databases">
        <title>The small core and large imbalanced accessory genome model reveals a collaborative survival strategy of Sorangium cellulosum strains in nature.</title>
        <authorList>
            <person name="Han K."/>
            <person name="Peng R."/>
            <person name="Blom J."/>
            <person name="Li Y.-Z."/>
        </authorList>
    </citation>
    <scope>NUCLEOTIDE SEQUENCE [LARGE SCALE GENOMIC DNA]</scope>
    <source>
        <strain evidence="10 11">So0008-312</strain>
    </source>
</reference>
<dbReference type="SUPFAM" id="SSF88723">
    <property type="entry name" value="PIN domain-like"/>
    <property type="match status" value="1"/>
</dbReference>
<dbReference type="RefSeq" id="WP_061613364.1">
    <property type="nucleotide sequence ID" value="NZ_JEMA01001251.1"/>
</dbReference>
<dbReference type="InterPro" id="IPR050556">
    <property type="entry name" value="Type_II_TA_system_RNase"/>
</dbReference>
<dbReference type="PANTHER" id="PTHR33653:SF1">
    <property type="entry name" value="RIBONUCLEASE VAPC2"/>
    <property type="match status" value="1"/>
</dbReference>
<evidence type="ECO:0000256" key="5">
    <source>
        <dbReference type="ARBA" id="ARBA00022801"/>
    </source>
</evidence>
<dbReference type="InterPro" id="IPR029060">
    <property type="entry name" value="PIN-like_dom_sf"/>
</dbReference>
<dbReference type="GO" id="GO:0000287">
    <property type="term" value="F:magnesium ion binding"/>
    <property type="evidence" value="ECO:0007669"/>
    <property type="project" value="UniProtKB-UniRule"/>
</dbReference>
<evidence type="ECO:0000256" key="7">
    <source>
        <dbReference type="ARBA" id="ARBA00038093"/>
    </source>
</evidence>
<dbReference type="GO" id="GO:0090729">
    <property type="term" value="F:toxin activity"/>
    <property type="evidence" value="ECO:0007669"/>
    <property type="project" value="UniProtKB-KW"/>
</dbReference>
<dbReference type="CDD" id="cd18747">
    <property type="entry name" value="PIN_VapC4-5_FitB-like"/>
    <property type="match status" value="1"/>
</dbReference>
<dbReference type="Proteomes" id="UP000075260">
    <property type="component" value="Unassembled WGS sequence"/>
</dbReference>
<accession>A0A150PYL9</accession>
<gene>
    <name evidence="8" type="primary">vapC</name>
    <name evidence="10" type="ORF">BE15_42660</name>
</gene>
<dbReference type="Gene3D" id="3.40.50.1010">
    <property type="entry name" value="5'-nuclease"/>
    <property type="match status" value="1"/>
</dbReference>
<evidence type="ECO:0000259" key="9">
    <source>
        <dbReference type="Pfam" id="PF01850"/>
    </source>
</evidence>
<dbReference type="HAMAP" id="MF_00265">
    <property type="entry name" value="VapC_Nob1"/>
    <property type="match status" value="1"/>
</dbReference>
<keyword evidence="6 8" id="KW-0460">Magnesium</keyword>
<dbReference type="OrthoDB" id="9815354at2"/>
<dbReference type="AlphaFoldDB" id="A0A150PYL9"/>
<sequence>MSLRFLLDTNIVSAPVASKPNLEIVRRLEQHAQECAIGAPVWHELVYGCRRLPRGRRRTALEAYIEEVVRASFPILPYDDAAAAWHGAERARLEELGSAAPYVDGQIAAIAHANELVLVTANTKDFARFKDLEIEDWSKRRAR</sequence>
<dbReference type="InterPro" id="IPR002716">
    <property type="entry name" value="PIN_dom"/>
</dbReference>
<feature type="domain" description="PIN" evidence="9">
    <location>
        <begin position="6"/>
        <end position="130"/>
    </location>
</feature>
<dbReference type="GO" id="GO:0016787">
    <property type="term" value="F:hydrolase activity"/>
    <property type="evidence" value="ECO:0007669"/>
    <property type="project" value="UniProtKB-KW"/>
</dbReference>
<protein>
    <recommendedName>
        <fullName evidence="8">Ribonuclease VapC</fullName>
        <shortName evidence="8">RNase VapC</shortName>
        <ecNumber evidence="8">3.1.-.-</ecNumber>
    </recommendedName>
    <alternativeName>
        <fullName evidence="8">Toxin VapC</fullName>
    </alternativeName>
</protein>
<keyword evidence="2 8" id="KW-1277">Toxin-antitoxin system</keyword>
<comment type="similarity">
    <text evidence="7 8">Belongs to the PINc/VapC protein family.</text>
</comment>